<reference evidence="1 2" key="1">
    <citation type="submission" date="2024-11" db="EMBL/GenBank/DDBJ databases">
        <title>A near-complete genome assembly of Cinchona calisaya.</title>
        <authorList>
            <person name="Lian D.C."/>
            <person name="Zhao X.W."/>
            <person name="Wei L."/>
        </authorList>
    </citation>
    <scope>NUCLEOTIDE SEQUENCE [LARGE SCALE GENOMIC DNA]</scope>
    <source>
        <tissue evidence="1">Nenye</tissue>
    </source>
</reference>
<name>A0ABD2Z3B5_9GENT</name>
<protein>
    <submittedName>
        <fullName evidence="1">Uncharacterized protein</fullName>
    </submittedName>
</protein>
<accession>A0ABD2Z3B5</accession>
<keyword evidence="2" id="KW-1185">Reference proteome</keyword>
<organism evidence="1 2">
    <name type="scientific">Cinchona calisaya</name>
    <dbReference type="NCBI Taxonomy" id="153742"/>
    <lineage>
        <taxon>Eukaryota</taxon>
        <taxon>Viridiplantae</taxon>
        <taxon>Streptophyta</taxon>
        <taxon>Embryophyta</taxon>
        <taxon>Tracheophyta</taxon>
        <taxon>Spermatophyta</taxon>
        <taxon>Magnoliopsida</taxon>
        <taxon>eudicotyledons</taxon>
        <taxon>Gunneridae</taxon>
        <taxon>Pentapetalae</taxon>
        <taxon>asterids</taxon>
        <taxon>lamiids</taxon>
        <taxon>Gentianales</taxon>
        <taxon>Rubiaceae</taxon>
        <taxon>Cinchonoideae</taxon>
        <taxon>Cinchoneae</taxon>
        <taxon>Cinchona</taxon>
    </lineage>
</organism>
<dbReference type="AlphaFoldDB" id="A0ABD2Z3B5"/>
<proteinExistence type="predicted"/>
<evidence type="ECO:0000313" key="2">
    <source>
        <dbReference type="Proteomes" id="UP001630127"/>
    </source>
</evidence>
<dbReference type="EMBL" id="JBJUIK010000011">
    <property type="protein sequence ID" value="KAL3513589.1"/>
    <property type="molecule type" value="Genomic_DNA"/>
</dbReference>
<sequence>MQEKGTGIRWEKNGLYFTTDRAMEGFCLGSSMQHIGRGLGASIAYFNDNEYNPSQNTRTMLAMEGSRRINSANSGDFYKECLNDVSRLLIIRIEEIEKCESEAISRPQAPIVVEKDVGPYSLDNAAASLNALDEFPCPNNKVEHEKFVNSIGYRRMFIQ</sequence>
<gene>
    <name evidence="1" type="ORF">ACH5RR_026306</name>
</gene>
<evidence type="ECO:0000313" key="1">
    <source>
        <dbReference type="EMBL" id="KAL3513589.1"/>
    </source>
</evidence>
<comment type="caution">
    <text evidence="1">The sequence shown here is derived from an EMBL/GenBank/DDBJ whole genome shotgun (WGS) entry which is preliminary data.</text>
</comment>
<dbReference type="Proteomes" id="UP001630127">
    <property type="component" value="Unassembled WGS sequence"/>
</dbReference>